<sequence length="151" mass="17150">MTEREKGVEEVRVFEAFVRASGLPVALHSVRKCYPPKPDIRCQYLNGDWVYFELTELCDERLFKPDAVAIERRGEPRATEAVERIVHNKLGKQYPVELPVELLCYTQGRLGVEDGALEAQVRALVAADPGPFVRVWFLGEQRVDQVWPPAG</sequence>
<keyword evidence="2" id="KW-1185">Reference proteome</keyword>
<reference evidence="1 2" key="1">
    <citation type="submission" date="2018-08" db="EMBL/GenBank/DDBJ databases">
        <authorList>
            <person name="Khan S.A."/>
        </authorList>
    </citation>
    <scope>NUCLEOTIDE SEQUENCE [LARGE SCALE GENOMIC DNA]</scope>
    <source>
        <strain evidence="1 2">GTF-13</strain>
    </source>
</reference>
<dbReference type="EMBL" id="QWEZ01000002">
    <property type="protein sequence ID" value="RRJ83046.1"/>
    <property type="molecule type" value="Genomic_DNA"/>
</dbReference>
<dbReference type="AlphaFoldDB" id="A0A3P3VN26"/>
<protein>
    <submittedName>
        <fullName evidence="1">Uncharacterized protein</fullName>
    </submittedName>
</protein>
<evidence type="ECO:0000313" key="2">
    <source>
        <dbReference type="Proteomes" id="UP000280792"/>
    </source>
</evidence>
<dbReference type="Proteomes" id="UP000280792">
    <property type="component" value="Unassembled WGS sequence"/>
</dbReference>
<accession>A0A3P3VN26</accession>
<evidence type="ECO:0000313" key="1">
    <source>
        <dbReference type="EMBL" id="RRJ83046.1"/>
    </source>
</evidence>
<organism evidence="1 2">
    <name type="scientific">Aestuariirhabdus litorea</name>
    <dbReference type="NCBI Taxonomy" id="2528527"/>
    <lineage>
        <taxon>Bacteria</taxon>
        <taxon>Pseudomonadati</taxon>
        <taxon>Pseudomonadota</taxon>
        <taxon>Gammaproteobacteria</taxon>
        <taxon>Oceanospirillales</taxon>
        <taxon>Aestuariirhabdaceae</taxon>
        <taxon>Aestuariirhabdus</taxon>
    </lineage>
</organism>
<gene>
    <name evidence="1" type="ORF">D0544_14485</name>
</gene>
<dbReference type="RefSeq" id="WP_125017352.1">
    <property type="nucleotide sequence ID" value="NZ_QWEZ01000002.1"/>
</dbReference>
<name>A0A3P3VN26_9GAMM</name>
<comment type="caution">
    <text evidence="1">The sequence shown here is derived from an EMBL/GenBank/DDBJ whole genome shotgun (WGS) entry which is preliminary data.</text>
</comment>
<proteinExistence type="predicted"/>
<reference evidence="1 2" key="2">
    <citation type="submission" date="2018-12" db="EMBL/GenBank/DDBJ databases">
        <title>Simiduia agarivorans gen. nov., sp. nov., a marine, agarolytic bacterium isolated from shallow coastal water from Keelung, Taiwan.</title>
        <authorList>
            <person name="Shieh W.Y."/>
        </authorList>
    </citation>
    <scope>NUCLEOTIDE SEQUENCE [LARGE SCALE GENOMIC DNA]</scope>
    <source>
        <strain evidence="1 2">GTF-13</strain>
    </source>
</reference>